<feature type="region of interest" description="Disordered" evidence="1">
    <location>
        <begin position="1"/>
        <end position="271"/>
    </location>
</feature>
<keyword evidence="2" id="KW-1133">Transmembrane helix</keyword>
<protein>
    <submittedName>
        <fullName evidence="3">Uncharacterized protein</fullName>
    </submittedName>
</protein>
<feature type="compositionally biased region" description="Basic and acidic residues" evidence="1">
    <location>
        <begin position="38"/>
        <end position="47"/>
    </location>
</feature>
<feature type="compositionally biased region" description="Basic and acidic residues" evidence="1">
    <location>
        <begin position="11"/>
        <end position="20"/>
    </location>
</feature>
<feature type="compositionally biased region" description="Acidic residues" evidence="1">
    <location>
        <begin position="50"/>
        <end position="68"/>
    </location>
</feature>
<keyword evidence="2" id="KW-0472">Membrane</keyword>
<reference evidence="4" key="1">
    <citation type="submission" date="2024-06" db="EMBL/GenBank/DDBJ databases">
        <authorList>
            <person name="Ryan C."/>
        </authorList>
    </citation>
    <scope>NUCLEOTIDE SEQUENCE [LARGE SCALE GENOMIC DNA]</scope>
</reference>
<evidence type="ECO:0000256" key="1">
    <source>
        <dbReference type="SAM" id="MobiDB-lite"/>
    </source>
</evidence>
<feature type="compositionally biased region" description="Low complexity" evidence="1">
    <location>
        <begin position="21"/>
        <end position="37"/>
    </location>
</feature>
<evidence type="ECO:0000256" key="2">
    <source>
        <dbReference type="SAM" id="Phobius"/>
    </source>
</evidence>
<dbReference type="Proteomes" id="UP001497457">
    <property type="component" value="Chromosome 19rd"/>
</dbReference>
<gene>
    <name evidence="3" type="ORF">URODEC1_LOCUS46989</name>
</gene>
<organism evidence="3 4">
    <name type="scientific">Urochloa decumbens</name>
    <dbReference type="NCBI Taxonomy" id="240449"/>
    <lineage>
        <taxon>Eukaryota</taxon>
        <taxon>Viridiplantae</taxon>
        <taxon>Streptophyta</taxon>
        <taxon>Embryophyta</taxon>
        <taxon>Tracheophyta</taxon>
        <taxon>Spermatophyta</taxon>
        <taxon>Magnoliopsida</taxon>
        <taxon>Liliopsida</taxon>
        <taxon>Poales</taxon>
        <taxon>Poaceae</taxon>
        <taxon>PACMAD clade</taxon>
        <taxon>Panicoideae</taxon>
        <taxon>Panicodae</taxon>
        <taxon>Paniceae</taxon>
        <taxon>Melinidinae</taxon>
        <taxon>Urochloa</taxon>
    </lineage>
</organism>
<proteinExistence type="predicted"/>
<reference evidence="3 4" key="2">
    <citation type="submission" date="2024-10" db="EMBL/GenBank/DDBJ databases">
        <authorList>
            <person name="Ryan C."/>
        </authorList>
    </citation>
    <scope>NUCLEOTIDE SEQUENCE [LARGE SCALE GENOMIC DNA]</scope>
</reference>
<dbReference type="EMBL" id="OZ075129">
    <property type="protein sequence ID" value="CAL4965009.1"/>
    <property type="molecule type" value="Genomic_DNA"/>
</dbReference>
<sequence length="357" mass="36630">MGQGERAVGGLREEGEKEQGGDAPVPGGAEGGVAREAASSEKEDRTAGWESDDDEEDTEEALTEEESEGVVAPGGNAGQGDASSGSDQDEDHEAPPPAPEENPATMAHFELRGFRPARRAIAHATPPSSFRLPFRGRKRFNPSRWPIDDAGDAASGCGNNARHDPAASEAASGPAASAASLGSPSATSRLAAGAPAMANNAGGHGDNNNDALSSTAIRSGKMDVAVGKSPSPGDRKSSAESKHVAAAGSCRPPSRSRKRRRPVHYPDTEETVAADHARARRNNADLDEYRACVACASAPEQQRPGGGPEVTDESARVLAIAIILGAALALSAASCVLFYIVSQQSASGGPSDSHEKK</sequence>
<feature type="compositionally biased region" description="Basic residues" evidence="1">
    <location>
        <begin position="254"/>
        <end position="263"/>
    </location>
</feature>
<feature type="compositionally biased region" description="Low complexity" evidence="1">
    <location>
        <begin position="167"/>
        <end position="211"/>
    </location>
</feature>
<accession>A0ABC8ZPH9</accession>
<feature type="compositionally biased region" description="Basic and acidic residues" evidence="1">
    <location>
        <begin position="233"/>
        <end position="243"/>
    </location>
</feature>
<feature type="transmembrane region" description="Helical" evidence="2">
    <location>
        <begin position="317"/>
        <end position="341"/>
    </location>
</feature>
<keyword evidence="2" id="KW-0812">Transmembrane</keyword>
<keyword evidence="4" id="KW-1185">Reference proteome</keyword>
<evidence type="ECO:0000313" key="4">
    <source>
        <dbReference type="Proteomes" id="UP001497457"/>
    </source>
</evidence>
<dbReference type="AlphaFoldDB" id="A0ABC8ZPH9"/>
<evidence type="ECO:0000313" key="3">
    <source>
        <dbReference type="EMBL" id="CAL4965009.1"/>
    </source>
</evidence>
<name>A0ABC8ZPH9_9POAL</name>